<proteinExistence type="predicted"/>
<dbReference type="InterPro" id="IPR050902">
    <property type="entry name" value="ABC_Transporter_SBP"/>
</dbReference>
<dbReference type="PANTHER" id="PTHR30535:SF34">
    <property type="entry name" value="MOLYBDATE-BINDING PROTEIN MOLA"/>
    <property type="match status" value="1"/>
</dbReference>
<reference evidence="3 4" key="1">
    <citation type="submission" date="2023-08" db="EMBL/GenBank/DDBJ databases">
        <title>Draft genome sequence of Algoriphagus confluentis.</title>
        <authorList>
            <person name="Takatani N."/>
            <person name="Hosokawa M."/>
            <person name="Sawabe T."/>
        </authorList>
    </citation>
    <scope>NUCLEOTIDE SEQUENCE [LARGE SCALE GENOMIC DNA]</scope>
    <source>
        <strain evidence="3 4">NBRC 111222</strain>
    </source>
</reference>
<sequence>MLNILESRENGVYLGGKFRLFQEMNSPLSKFTSSYLPAPYLLFLGLVFFIFSCEKKSETALEKNLVPLEFAKGFELFRGENFWEIHVTQGYTGAEKTFRYLVLEEGTEVEKSGFDAIVQLPISKVILTSTTQVPHLDMLGDTDKLIGFPQTDLISSVAARARIDAGKVTDLGSGPSANPEMVIDLQPDWMMISTLGEDLRYLDLFAQAGIPALINGEYVEQNPLGRAEWIKFTGILLGKYEEAVAEFEEIKAAYQDAEKLAAQITADNQPKVLSGVMYQDIWYAPGAESWGAQILQNAGGDYVFSDQTGSGSLQLNYEFVLDRAAEAEVWIGSADFPNVKTMGANESRYRNFQSWKTGQVYTYTAKKGATGGLEYFELGYVRPDLILKDLIKILHPELLPEYELYFYQKLE</sequence>
<feature type="coiled-coil region" evidence="1">
    <location>
        <begin position="237"/>
        <end position="267"/>
    </location>
</feature>
<dbReference type="Gene3D" id="3.40.50.1980">
    <property type="entry name" value="Nitrogenase molybdenum iron protein domain"/>
    <property type="match status" value="2"/>
</dbReference>
<evidence type="ECO:0000313" key="4">
    <source>
        <dbReference type="Proteomes" id="UP001338309"/>
    </source>
</evidence>
<comment type="caution">
    <text evidence="3">The sequence shown here is derived from an EMBL/GenBank/DDBJ whole genome shotgun (WGS) entry which is preliminary data.</text>
</comment>
<gene>
    <name evidence="3" type="ORF">Aconfl_18190</name>
</gene>
<protein>
    <submittedName>
        <fullName evidence="3">ABC transporter substrate-binding protein</fullName>
    </submittedName>
</protein>
<feature type="domain" description="Fe/B12 periplasmic-binding" evidence="2">
    <location>
        <begin position="124"/>
        <end position="398"/>
    </location>
</feature>
<dbReference type="PANTHER" id="PTHR30535">
    <property type="entry name" value="VITAMIN B12-BINDING PROTEIN"/>
    <property type="match status" value="1"/>
</dbReference>
<evidence type="ECO:0000256" key="1">
    <source>
        <dbReference type="SAM" id="Coils"/>
    </source>
</evidence>
<keyword evidence="1" id="KW-0175">Coiled coil</keyword>
<dbReference type="PROSITE" id="PS50983">
    <property type="entry name" value="FE_B12_PBP"/>
    <property type="match status" value="1"/>
</dbReference>
<evidence type="ECO:0000313" key="3">
    <source>
        <dbReference type="EMBL" id="GMQ29176.1"/>
    </source>
</evidence>
<name>A0ABQ6PNE4_9BACT</name>
<dbReference type="Proteomes" id="UP001338309">
    <property type="component" value="Unassembled WGS sequence"/>
</dbReference>
<evidence type="ECO:0000259" key="2">
    <source>
        <dbReference type="PROSITE" id="PS50983"/>
    </source>
</evidence>
<dbReference type="InterPro" id="IPR002491">
    <property type="entry name" value="ABC_transptr_periplasmic_BD"/>
</dbReference>
<dbReference type="Pfam" id="PF01497">
    <property type="entry name" value="Peripla_BP_2"/>
    <property type="match status" value="1"/>
</dbReference>
<accession>A0ABQ6PNE4</accession>
<keyword evidence="4" id="KW-1185">Reference proteome</keyword>
<organism evidence="3 4">
    <name type="scientific">Algoriphagus confluentis</name>
    <dbReference type="NCBI Taxonomy" id="1697556"/>
    <lineage>
        <taxon>Bacteria</taxon>
        <taxon>Pseudomonadati</taxon>
        <taxon>Bacteroidota</taxon>
        <taxon>Cytophagia</taxon>
        <taxon>Cytophagales</taxon>
        <taxon>Cyclobacteriaceae</taxon>
        <taxon>Algoriphagus</taxon>
    </lineage>
</organism>
<dbReference type="EMBL" id="BTPD01000005">
    <property type="protein sequence ID" value="GMQ29176.1"/>
    <property type="molecule type" value="Genomic_DNA"/>
</dbReference>
<dbReference type="SUPFAM" id="SSF53807">
    <property type="entry name" value="Helical backbone' metal receptor"/>
    <property type="match status" value="1"/>
</dbReference>